<reference evidence="3 4" key="1">
    <citation type="submission" date="2018-11" db="EMBL/GenBank/DDBJ databases">
        <title>Genome sequence of Saitozyma podzolica DSM 27192.</title>
        <authorList>
            <person name="Aliyu H."/>
            <person name="Gorte O."/>
            <person name="Ochsenreither K."/>
        </authorList>
    </citation>
    <scope>NUCLEOTIDE SEQUENCE [LARGE SCALE GENOMIC DNA]</scope>
    <source>
        <strain evidence="3 4">DSM 27192</strain>
    </source>
</reference>
<gene>
    <name evidence="3" type="ORF">EHS25_001278</name>
</gene>
<evidence type="ECO:0000256" key="1">
    <source>
        <dbReference type="ARBA" id="ARBA00022741"/>
    </source>
</evidence>
<dbReference type="STRING" id="1890683.A0A427YHW8"/>
<name>A0A427YHW8_9TREE</name>
<dbReference type="Proteomes" id="UP000279259">
    <property type="component" value="Unassembled WGS sequence"/>
</dbReference>
<dbReference type="SUPFAM" id="SSF52540">
    <property type="entry name" value="P-loop containing nucleoside triphosphate hydrolases"/>
    <property type="match status" value="1"/>
</dbReference>
<dbReference type="Gene3D" id="3.40.50.300">
    <property type="entry name" value="P-loop containing nucleotide triphosphate hydrolases"/>
    <property type="match status" value="1"/>
</dbReference>
<dbReference type="InterPro" id="IPR013641">
    <property type="entry name" value="KTI12/PSTK"/>
</dbReference>
<sequence length="82" mass="8777">MALVTISGYPCSGKSTRANQLAAYFEKRLGEAGYDGPRLRVALVDDEGSHVERAVYDGGSKATSSWSHPILEPVVPFAGTYT</sequence>
<dbReference type="AlphaFoldDB" id="A0A427YHW8"/>
<evidence type="ECO:0000313" key="3">
    <source>
        <dbReference type="EMBL" id="RSH90673.1"/>
    </source>
</evidence>
<keyword evidence="1" id="KW-0547">Nucleotide-binding</keyword>
<dbReference type="OrthoDB" id="9972657at2759"/>
<dbReference type="CDD" id="cd02019">
    <property type="entry name" value="NK"/>
    <property type="match status" value="1"/>
</dbReference>
<keyword evidence="2" id="KW-0067">ATP-binding</keyword>
<proteinExistence type="predicted"/>
<comment type="caution">
    <text evidence="3">The sequence shown here is derived from an EMBL/GenBank/DDBJ whole genome shotgun (WGS) entry which is preliminary data.</text>
</comment>
<dbReference type="EMBL" id="RSCD01000010">
    <property type="protein sequence ID" value="RSH90673.1"/>
    <property type="molecule type" value="Genomic_DNA"/>
</dbReference>
<accession>A0A427YHW8</accession>
<dbReference type="Pfam" id="PF08433">
    <property type="entry name" value="KTI12"/>
    <property type="match status" value="1"/>
</dbReference>
<dbReference type="GO" id="GO:0005524">
    <property type="term" value="F:ATP binding"/>
    <property type="evidence" value="ECO:0007669"/>
    <property type="project" value="UniProtKB-KW"/>
</dbReference>
<dbReference type="InterPro" id="IPR027417">
    <property type="entry name" value="P-loop_NTPase"/>
</dbReference>
<evidence type="ECO:0000313" key="4">
    <source>
        <dbReference type="Proteomes" id="UP000279259"/>
    </source>
</evidence>
<evidence type="ECO:0000256" key="2">
    <source>
        <dbReference type="ARBA" id="ARBA00022840"/>
    </source>
</evidence>
<protein>
    <submittedName>
        <fullName evidence="3">Uncharacterized protein</fullName>
    </submittedName>
</protein>
<keyword evidence="4" id="KW-1185">Reference proteome</keyword>
<organism evidence="3 4">
    <name type="scientific">Saitozyma podzolica</name>
    <dbReference type="NCBI Taxonomy" id="1890683"/>
    <lineage>
        <taxon>Eukaryota</taxon>
        <taxon>Fungi</taxon>
        <taxon>Dikarya</taxon>
        <taxon>Basidiomycota</taxon>
        <taxon>Agaricomycotina</taxon>
        <taxon>Tremellomycetes</taxon>
        <taxon>Tremellales</taxon>
        <taxon>Trimorphomycetaceae</taxon>
        <taxon>Saitozyma</taxon>
    </lineage>
</organism>